<keyword evidence="2" id="KW-1133">Transmembrane helix</keyword>
<feature type="compositionally biased region" description="Gly residues" evidence="1">
    <location>
        <begin position="502"/>
        <end position="524"/>
    </location>
</feature>
<protein>
    <recommendedName>
        <fullName evidence="5">PIR protein CIR protein</fullName>
    </recommendedName>
</protein>
<dbReference type="AlphaFoldDB" id="W7AMP4"/>
<feature type="region of interest" description="Disordered" evidence="1">
    <location>
        <begin position="810"/>
        <end position="906"/>
    </location>
</feature>
<feature type="compositionally biased region" description="Low complexity" evidence="1">
    <location>
        <begin position="729"/>
        <end position="744"/>
    </location>
</feature>
<feature type="compositionally biased region" description="Low complexity" evidence="1">
    <location>
        <begin position="587"/>
        <end position="606"/>
    </location>
</feature>
<keyword evidence="2" id="KW-0472">Membrane</keyword>
<gene>
    <name evidence="3" type="ORF">YYG_04632</name>
</gene>
<feature type="compositionally biased region" description="Gly residues" evidence="1">
    <location>
        <begin position="447"/>
        <end position="459"/>
    </location>
</feature>
<feature type="compositionally biased region" description="Low complexity" evidence="1">
    <location>
        <begin position="563"/>
        <end position="577"/>
    </location>
</feature>
<feature type="compositionally biased region" description="Gly residues" evidence="1">
    <location>
        <begin position="475"/>
        <end position="492"/>
    </location>
</feature>
<keyword evidence="2" id="KW-0812">Transmembrane</keyword>
<reference evidence="3 4" key="1">
    <citation type="submission" date="2013-02" db="EMBL/GenBank/DDBJ databases">
        <title>The Genome Sequence of Plasmodium vinckei petteri CR.</title>
        <authorList>
            <consortium name="The Broad Institute Genome Sequencing Platform"/>
            <consortium name="The Broad Institute Genome Sequencing Center for Infectious Disease"/>
            <person name="Neafsey D."/>
            <person name="Cheeseman I."/>
            <person name="Volkman S."/>
            <person name="Adams J."/>
            <person name="Walker B."/>
            <person name="Young S.K."/>
            <person name="Zeng Q."/>
            <person name="Gargeya S."/>
            <person name="Fitzgerald M."/>
            <person name="Haas B."/>
            <person name="Abouelleil A."/>
            <person name="Alvarado L."/>
            <person name="Arachchi H.M."/>
            <person name="Berlin A.M."/>
            <person name="Chapman S.B."/>
            <person name="Dewar J."/>
            <person name="Goldberg J."/>
            <person name="Griggs A."/>
            <person name="Gujja S."/>
            <person name="Hansen M."/>
            <person name="Howarth C."/>
            <person name="Imamovic A."/>
            <person name="Larimer J."/>
            <person name="McCowan C."/>
            <person name="Murphy C."/>
            <person name="Neiman D."/>
            <person name="Pearson M."/>
            <person name="Priest M."/>
            <person name="Roberts A."/>
            <person name="Saif S."/>
            <person name="Shea T."/>
            <person name="Sisk P."/>
            <person name="Sykes S."/>
            <person name="Wortman J."/>
            <person name="Nusbaum C."/>
            <person name="Birren B."/>
        </authorList>
    </citation>
    <scope>NUCLEOTIDE SEQUENCE [LARGE SCALE GENOMIC DNA]</scope>
    <source>
        <strain evidence="3 4">CR</strain>
    </source>
</reference>
<feature type="compositionally biased region" description="Polar residues" evidence="1">
    <location>
        <begin position="653"/>
        <end position="666"/>
    </location>
</feature>
<dbReference type="EMBL" id="KI965407">
    <property type="protein sequence ID" value="EUD70009.1"/>
    <property type="molecule type" value="Genomic_DNA"/>
</dbReference>
<feature type="compositionally biased region" description="Gly residues" evidence="1">
    <location>
        <begin position="412"/>
        <end position="435"/>
    </location>
</feature>
<name>W7AMP4_PLAVN</name>
<evidence type="ECO:0008006" key="5">
    <source>
        <dbReference type="Google" id="ProtNLM"/>
    </source>
</evidence>
<feature type="compositionally biased region" description="Gly residues" evidence="1">
    <location>
        <begin position="531"/>
        <end position="544"/>
    </location>
</feature>
<evidence type="ECO:0000313" key="4">
    <source>
        <dbReference type="Proteomes" id="UP000030659"/>
    </source>
</evidence>
<proteinExistence type="predicted"/>
<dbReference type="Pfam" id="PF06022">
    <property type="entry name" value="Cir_Bir_Yir"/>
    <property type="match status" value="2"/>
</dbReference>
<dbReference type="Proteomes" id="UP000030659">
    <property type="component" value="Unassembled WGS sequence"/>
</dbReference>
<feature type="compositionally biased region" description="Polar residues" evidence="1">
    <location>
        <begin position="679"/>
        <end position="695"/>
    </location>
</feature>
<feature type="compositionally biased region" description="Polar residues" evidence="1">
    <location>
        <begin position="336"/>
        <end position="350"/>
    </location>
</feature>
<feature type="region of interest" description="Disordered" evidence="1">
    <location>
        <begin position="274"/>
        <end position="744"/>
    </location>
</feature>
<feature type="compositionally biased region" description="Polar residues" evidence="1">
    <location>
        <begin position="859"/>
        <end position="906"/>
    </location>
</feature>
<feature type="compositionally biased region" description="Pro residues" evidence="1">
    <location>
        <begin position="311"/>
        <end position="324"/>
    </location>
</feature>
<organism evidence="3 4">
    <name type="scientific">Plasmodium vinckei petteri</name>
    <dbReference type="NCBI Taxonomy" id="138298"/>
    <lineage>
        <taxon>Eukaryota</taxon>
        <taxon>Sar</taxon>
        <taxon>Alveolata</taxon>
        <taxon>Apicomplexa</taxon>
        <taxon>Aconoidasida</taxon>
        <taxon>Haemosporida</taxon>
        <taxon>Plasmodiidae</taxon>
        <taxon>Plasmodium</taxon>
        <taxon>Plasmodium (Vinckeia)</taxon>
    </lineage>
</organism>
<feature type="compositionally biased region" description="Low complexity" evidence="1">
    <location>
        <begin position="400"/>
        <end position="411"/>
    </location>
</feature>
<evidence type="ECO:0000256" key="2">
    <source>
        <dbReference type="SAM" id="Phobius"/>
    </source>
</evidence>
<feature type="compositionally biased region" description="Gly residues" evidence="1">
    <location>
        <begin position="717"/>
        <end position="728"/>
    </location>
</feature>
<sequence>MDDKTVSIYILNKTSCDLLNEFDEYFNNEGVNVVKFNKSKKFDSYCPYQNNLKRNICTNDYEKINALGSYLFNEIMKIDKAFKGSAGDKRHIEVFMIWLGDKLFKIENDYKATLEEFYKKNLENSGNVNYWEDISKKLYKNATIKKMSDYYRLLNYICKLITEYNKNPLKPNRNRIGTYSTQCDNNYKAIHNSINECKPYLQLLDSLKMIYENFRMYNMVIYSKLNGKEKDLLLNRVKFLTTFKGVNRYFVTVTANLSFDDKDCLEVKSQDEKIGEKVASQKPKNSTRGTQTRVPGNAQRGNTGFTKLPTKPVPPYPRPPAQPKPKPKPKPEAKKQGSQTQPVAPVQPTNPKQSGPPPVSSKKPGAPPSTSSQKDTQLKTPQAGEIHKNGPGGSGDGKGDSNSDPGVKSSGSSGGQDGGKVGSNGVAGDGSGGTDVGKKNINPVLGSHGGSGTQLGTTGGQRSSNSGKGDPVNVPGGGQGSPSSGASGGKGSQGITSSESGGSSGGAGGGKGDAGSGGNRGGSAQGDQGQLPGGTGSVQGGQAKGPGDPSRVNPVPAQSAHAPSGTGTTSSPQSMQQPPVPSQKPGPSLSPQQSASPPSATPQPNSLQPPTSPTSKPDPQLPSSPQPPTPQVPVPPESQPQPASSTPVPPQQPGSLLQSTDPQQINPLPAVPPEPPSQDGRSLQPPQTGGSSNPTEQKDSDNNKGNKNGANDNTGGSSSGGKDPGGGSSDPASNTSGGSFNLGSSLFGFLFNGVDKFNKASQFIEKNRQTFEDTKDKIRGAYNDTVENLKNVYNASSDYFNSVISNITSQLNQFDPPPKSGDSQTGSGSPTGGGNPSTPPTTSPHKQSPITSPIDPSKGPSSNSQQNLPPTPTLNHPSPSNPIQQKQSYSQPQPITHQNPHVPAQVNQHNAPKIGQLVKSLSSDIILKKPWNIFPTTWNGSGDCKPEIKLMNTTLVCCTSEQCSLTGILITLVLIPIILLIAYKCLPFGLSKKSEKKNMKRVINFHDGNRKTKIIISSNDKKKKLKPMLMYSVFNEIDGYFYEEKQKGGGTIEQANGSIRKYCPYRNGFVQGLGTCYDYFEMTRSGVINLLENLKDKNGLEYDKLAEYAILFLCYKLKQHSEHKYKFANLNYFYTNHIEKNEYYNKIKVNGLTCKDIIDKKKDLMNMNNNEISKFNEAFSILCKFGSGLRLCLWNL</sequence>
<feature type="transmembrane region" description="Helical" evidence="2">
    <location>
        <begin position="965"/>
        <end position="990"/>
    </location>
</feature>
<evidence type="ECO:0000256" key="1">
    <source>
        <dbReference type="SAM" id="MobiDB-lite"/>
    </source>
</evidence>
<dbReference type="InterPro" id="IPR006477">
    <property type="entry name" value="Yir_bir_cir"/>
</dbReference>
<feature type="compositionally biased region" description="Pro residues" evidence="1">
    <location>
        <begin position="619"/>
        <end position="639"/>
    </location>
</feature>
<evidence type="ECO:0000313" key="3">
    <source>
        <dbReference type="EMBL" id="EUD70009.1"/>
    </source>
</evidence>
<accession>W7AMP4</accession>
<feature type="compositionally biased region" description="Polar residues" evidence="1">
    <location>
        <begin position="370"/>
        <end position="380"/>
    </location>
</feature>
<feature type="compositionally biased region" description="Low complexity" evidence="1">
    <location>
        <begin position="705"/>
        <end position="716"/>
    </location>
</feature>
<feature type="compositionally biased region" description="Polar residues" evidence="1">
    <location>
        <begin position="282"/>
        <end position="305"/>
    </location>
</feature>